<dbReference type="InterPro" id="IPR055260">
    <property type="entry name" value="Ndc80_CH"/>
</dbReference>
<evidence type="ECO:0000256" key="12">
    <source>
        <dbReference type="SAM" id="MobiDB-lite"/>
    </source>
</evidence>
<evidence type="ECO:0000256" key="3">
    <source>
        <dbReference type="ARBA" id="ARBA00022618"/>
    </source>
</evidence>
<dbReference type="GO" id="GO:0051315">
    <property type="term" value="P:attachment of mitotic spindle microtubules to kinetochore"/>
    <property type="evidence" value="ECO:0007669"/>
    <property type="project" value="UniProtKB-UniRule"/>
</dbReference>
<protein>
    <recommendedName>
        <fullName evidence="10">Kinetochore protein NDC80</fullName>
    </recommendedName>
</protein>
<dbReference type="Gene3D" id="1.10.418.30">
    <property type="entry name" value="Ncd80 complex, Ncd80 subunit"/>
    <property type="match status" value="1"/>
</dbReference>
<organism evidence="14">
    <name type="scientific">Triatoma infestans</name>
    <name type="common">Assassin bug</name>
    <dbReference type="NCBI Taxonomy" id="30076"/>
    <lineage>
        <taxon>Eukaryota</taxon>
        <taxon>Metazoa</taxon>
        <taxon>Ecdysozoa</taxon>
        <taxon>Arthropoda</taxon>
        <taxon>Hexapoda</taxon>
        <taxon>Insecta</taxon>
        <taxon>Pterygota</taxon>
        <taxon>Neoptera</taxon>
        <taxon>Paraneoptera</taxon>
        <taxon>Hemiptera</taxon>
        <taxon>Heteroptera</taxon>
        <taxon>Panheteroptera</taxon>
        <taxon>Cimicomorpha</taxon>
        <taxon>Reduviidae</taxon>
        <taxon>Triatominae</taxon>
        <taxon>Triatoma</taxon>
    </lineage>
</organism>
<evidence type="ECO:0000256" key="9">
    <source>
        <dbReference type="ARBA" id="ARBA00023328"/>
    </source>
</evidence>
<evidence type="ECO:0000256" key="11">
    <source>
        <dbReference type="SAM" id="Coils"/>
    </source>
</evidence>
<evidence type="ECO:0000256" key="4">
    <source>
        <dbReference type="ARBA" id="ARBA00022776"/>
    </source>
</evidence>
<name>A0A023EXU7_TRIIF</name>
<keyword evidence="4 10" id="KW-0498">Mitosis</keyword>
<evidence type="ECO:0000256" key="5">
    <source>
        <dbReference type="ARBA" id="ARBA00022838"/>
    </source>
</evidence>
<comment type="subcellular location">
    <subcellularLocation>
        <location evidence="10">Chromosome</location>
        <location evidence="10">Centromere</location>
        <location evidence="10">Kinetochore</location>
    </subcellularLocation>
    <subcellularLocation>
        <location evidence="10">Nucleus</location>
    </subcellularLocation>
</comment>
<feature type="domain" description="Kinetochore protein Ndc80 CH" evidence="13">
    <location>
        <begin position="99"/>
        <end position="217"/>
    </location>
</feature>
<proteinExistence type="evidence at transcript level"/>
<sequence length="627" mass="72647">MKKSSLGRRSSAAAPPRTIYSEFETTRREKVSGIPVRSRASSADRNVSMSSTLVRSKSTSNIRLEVSHDRRLTGGVERPSRAGAISYGSSARCSSYGGTKSKRDNRPLQDKEWQITALRQVEDVIRSIPEGTELFKTSIKPLTIKLFVDIVNLLLSRLDRSINITTANYKSEIPYLAKLMLYRGKIDKSWLISVNTIHAFPHALGFLHFLASCYLCQTQVDPMSLMYPENFSSSSECNWNFKVILPYLSESSDLYFSDHPDYERKQLELDKHILDLHFKDKDHLNSQIKSMETDIVKLLEANHREKAVSENLEKDVNYLEAELDKMMCEYEKKVEQNNAIKDEIRKIENDIINSEKKQETLNNCMKDKEKVIKDLQKAKEAQLVSFIDIKKIREKCDSLQRDIDAEGKHIQQFENQFFQEDLAIMALQKELEANIKKYTQMLEEFVDEISLENVKIPENIQDLNVEYIKEACRALAELKGKHNMDTKDSTVQNNKNIIEKLIAENAKLESELDSFEEKHNLLKEEINIQLMEHKKKMVELYKDLADIEDKLLQIAKNMPDNYEDLARRQTIIADEMEAELQEFGKRANFILSERVAMFEEYKKNINIMTNAMLQSLKGQKFPWSARH</sequence>
<feature type="compositionally biased region" description="Polar residues" evidence="12">
    <location>
        <begin position="39"/>
        <end position="62"/>
    </location>
</feature>
<dbReference type="GO" id="GO:0005634">
    <property type="term" value="C:nucleus"/>
    <property type="evidence" value="ECO:0007669"/>
    <property type="project" value="UniProtKB-SubCell"/>
</dbReference>
<reference evidence="14" key="1">
    <citation type="journal article" date="2014" name="PLoS Negl. Trop. Dis.">
        <title>An updated insight into the Sialotranscriptome of Triatoma infestans: developmental stage and geographic variations.</title>
        <authorList>
            <person name="Schwarz A."/>
            <person name="Medrano-Mercado N."/>
            <person name="Schaub G.A."/>
            <person name="Struchiner C.J."/>
            <person name="Bargues M.D."/>
            <person name="Levy M.Z."/>
            <person name="Ribeiro J.M."/>
        </authorList>
    </citation>
    <scope>NUCLEOTIDE SEQUENCE</scope>
    <source>
        <strain evidence="14">Chile</strain>
        <tissue evidence="14">Salivary glands</tissue>
    </source>
</reference>
<dbReference type="Pfam" id="PF03801">
    <property type="entry name" value="Ndc80_HEC"/>
    <property type="match status" value="1"/>
</dbReference>
<dbReference type="PANTHER" id="PTHR10643:SF2">
    <property type="entry name" value="KINETOCHORE PROTEIN NDC80 HOMOLOG"/>
    <property type="match status" value="1"/>
</dbReference>
<evidence type="ECO:0000256" key="6">
    <source>
        <dbReference type="ARBA" id="ARBA00023054"/>
    </source>
</evidence>
<evidence type="ECO:0000313" key="14">
    <source>
        <dbReference type="EMBL" id="JAC13826.1"/>
    </source>
</evidence>
<dbReference type="AlphaFoldDB" id="A0A023EXU7"/>
<dbReference type="EMBL" id="GBBI01004886">
    <property type="protein sequence ID" value="JAC13826.1"/>
    <property type="molecule type" value="mRNA"/>
</dbReference>
<dbReference type="InterPro" id="IPR038273">
    <property type="entry name" value="Ndc80_sf"/>
</dbReference>
<accession>A0A023EXU7</accession>
<comment type="similarity">
    <text evidence="1 10">Belongs to the NDC80/HEC1 family.</text>
</comment>
<feature type="coiled-coil region" evidence="11">
    <location>
        <begin position="491"/>
        <end position="550"/>
    </location>
</feature>
<keyword evidence="8 10" id="KW-0131">Cell cycle</keyword>
<evidence type="ECO:0000256" key="7">
    <source>
        <dbReference type="ARBA" id="ARBA00023242"/>
    </source>
</evidence>
<keyword evidence="2 10" id="KW-0158">Chromosome</keyword>
<dbReference type="GO" id="GO:0031262">
    <property type="term" value="C:Ndc80 complex"/>
    <property type="evidence" value="ECO:0007669"/>
    <property type="project" value="UniProtKB-UniRule"/>
</dbReference>
<evidence type="ECO:0000256" key="8">
    <source>
        <dbReference type="ARBA" id="ARBA00023306"/>
    </source>
</evidence>
<dbReference type="GO" id="GO:0051301">
    <property type="term" value="P:cell division"/>
    <property type="evidence" value="ECO:0007669"/>
    <property type="project" value="UniProtKB-UniRule"/>
</dbReference>
<dbReference type="PANTHER" id="PTHR10643">
    <property type="entry name" value="KINETOCHORE PROTEIN NDC80"/>
    <property type="match status" value="1"/>
</dbReference>
<comment type="subunit">
    <text evidence="10">Component of the NDC80 complex.</text>
</comment>
<keyword evidence="5 10" id="KW-0995">Kinetochore</keyword>
<keyword evidence="7 10" id="KW-0539">Nucleus</keyword>
<keyword evidence="6 11" id="KW-0175">Coiled coil</keyword>
<evidence type="ECO:0000256" key="1">
    <source>
        <dbReference type="ARBA" id="ARBA00007050"/>
    </source>
</evidence>
<keyword evidence="3 10" id="KW-0132">Cell division</keyword>
<dbReference type="InterPro" id="IPR005550">
    <property type="entry name" value="Kinetochore_Ndc80"/>
</dbReference>
<comment type="function">
    <text evidence="10">Acts as a component of the essential kinetochore-associated NDC80 complex, which is required for chromosome segregation and spindle checkpoint activity.</text>
</comment>
<keyword evidence="9 10" id="KW-0137">Centromere</keyword>
<evidence type="ECO:0000256" key="10">
    <source>
        <dbReference type="RuleBase" id="RU368072"/>
    </source>
</evidence>
<evidence type="ECO:0000256" key="2">
    <source>
        <dbReference type="ARBA" id="ARBA00022454"/>
    </source>
</evidence>
<feature type="compositionally biased region" description="Polar residues" evidence="12">
    <location>
        <begin position="87"/>
        <end position="98"/>
    </location>
</feature>
<feature type="coiled-coil region" evidence="11">
    <location>
        <begin position="281"/>
        <end position="448"/>
    </location>
</feature>
<feature type="region of interest" description="Disordered" evidence="12">
    <location>
        <begin position="1"/>
        <end position="106"/>
    </location>
</feature>
<evidence type="ECO:0000259" key="13">
    <source>
        <dbReference type="Pfam" id="PF03801"/>
    </source>
</evidence>